<accession>A0ABR6ZVF2</accession>
<sequence length="560" mass="62401">MLICSYAHPFHIHPYRTYYHDILSILGLVLAFAFLATEKAPRLQVPAIIYLFVSLLCLIAVQFVAGHLENAADVILPFIYIVALIAAISMGATWAAKEGGVTLLCQALAAAHLFAGLLSVVLQSIQLSGLYAWPFVMYIATNAQPFMRPFANVAQPNQLALLLCFALASAFYLYRARKMPAWLATLTVIFLLWGLTLTHSRIAWVIVPAFVLLCGLGRPAITGNAIERRISLLFCLAMALLYAGMVTALPFLGDIFGFSGGSIAEHVGGRSERMVLWSQAWRMAAEHPWFGVGWFGFGSEQVRIAADLASGTYAEHAHNLILNFAAELGWPYTLMFMVTLVWWFVQTCVRPAPHLAIQFARLCFVAVMVHSMVEFPLWYAYVLIPVGVLMGMVHQMRWPAAGVRVAPTALSVPVAVSLLLMVLISMDFQRVVAGFHALRAEQSGYSAPQAPMQKPALTFFPQFFEYFTLTRINPREGMSAEEIAYLEKWGARFGFVHIINKLAEAYVLNGQAKKAERAMLSLQRLHPGAYTEYWDYWKAKSAQDERYQTVFVTMPPRDAP</sequence>
<dbReference type="PANTHER" id="PTHR37422:SF21">
    <property type="entry name" value="EXOQ-LIKE PROTEIN"/>
    <property type="match status" value="1"/>
</dbReference>
<dbReference type="PANTHER" id="PTHR37422">
    <property type="entry name" value="TEICHURONIC ACID BIOSYNTHESIS PROTEIN TUAE"/>
    <property type="match status" value="1"/>
</dbReference>
<feature type="transmembrane region" description="Helical" evidence="5">
    <location>
        <begin position="48"/>
        <end position="68"/>
    </location>
</feature>
<keyword evidence="3 5" id="KW-1133">Transmembrane helix</keyword>
<evidence type="ECO:0000256" key="2">
    <source>
        <dbReference type="ARBA" id="ARBA00022692"/>
    </source>
</evidence>
<gene>
    <name evidence="8" type="ORF">H8L32_20470</name>
</gene>
<feature type="transmembrane region" description="Helical" evidence="5">
    <location>
        <begin position="153"/>
        <end position="174"/>
    </location>
</feature>
<dbReference type="EMBL" id="JACOGF010000012">
    <property type="protein sequence ID" value="MBC3919856.1"/>
    <property type="molecule type" value="Genomic_DNA"/>
</dbReference>
<evidence type="ECO:0000259" key="7">
    <source>
        <dbReference type="Pfam" id="PF11846"/>
    </source>
</evidence>
<keyword evidence="9" id="KW-1185">Reference proteome</keyword>
<dbReference type="GO" id="GO:0016874">
    <property type="term" value="F:ligase activity"/>
    <property type="evidence" value="ECO:0007669"/>
    <property type="project" value="UniProtKB-KW"/>
</dbReference>
<feature type="transmembrane region" description="Helical" evidence="5">
    <location>
        <begin position="233"/>
        <end position="252"/>
    </location>
</feature>
<evidence type="ECO:0000259" key="6">
    <source>
        <dbReference type="Pfam" id="PF04932"/>
    </source>
</evidence>
<feature type="domain" description="Virulence factor membrane-bound polymerase C-terminal" evidence="7">
    <location>
        <begin position="360"/>
        <end position="531"/>
    </location>
</feature>
<evidence type="ECO:0000256" key="3">
    <source>
        <dbReference type="ARBA" id="ARBA00022989"/>
    </source>
</evidence>
<feature type="transmembrane region" description="Helical" evidence="5">
    <location>
        <begin position="74"/>
        <end position="96"/>
    </location>
</feature>
<feature type="transmembrane region" description="Helical" evidence="5">
    <location>
        <begin position="108"/>
        <end position="133"/>
    </location>
</feature>
<dbReference type="Pfam" id="PF04932">
    <property type="entry name" value="Wzy_C"/>
    <property type="match status" value="1"/>
</dbReference>
<dbReference type="InterPro" id="IPR021797">
    <property type="entry name" value="Wzy_C_2"/>
</dbReference>
<dbReference type="InterPro" id="IPR007016">
    <property type="entry name" value="O-antigen_ligase-rel_domated"/>
</dbReference>
<protein>
    <submittedName>
        <fullName evidence="8">O-antigen ligase C-terminal domain-containing protein</fullName>
    </submittedName>
</protein>
<reference evidence="8 9" key="1">
    <citation type="submission" date="2020-08" db="EMBL/GenBank/DDBJ databases">
        <title>Novel species isolated from subtropical streams in China.</title>
        <authorList>
            <person name="Lu H."/>
        </authorList>
    </citation>
    <scope>NUCLEOTIDE SEQUENCE [LARGE SCALE GENOMIC DNA]</scope>
    <source>
        <strain evidence="8 9">CY18W</strain>
    </source>
</reference>
<feature type="domain" description="O-antigen ligase-related" evidence="6">
    <location>
        <begin position="187"/>
        <end position="336"/>
    </location>
</feature>
<keyword evidence="8" id="KW-0436">Ligase</keyword>
<evidence type="ECO:0000256" key="4">
    <source>
        <dbReference type="ARBA" id="ARBA00023136"/>
    </source>
</evidence>
<feature type="transmembrane region" description="Helical" evidence="5">
    <location>
        <begin position="375"/>
        <end position="393"/>
    </location>
</feature>
<feature type="transmembrane region" description="Helical" evidence="5">
    <location>
        <begin position="405"/>
        <end position="426"/>
    </location>
</feature>
<feature type="transmembrane region" description="Helical" evidence="5">
    <location>
        <begin position="18"/>
        <end position="36"/>
    </location>
</feature>
<dbReference type="RefSeq" id="WP_186949123.1">
    <property type="nucleotide sequence ID" value="NZ_JACOGF010000012.1"/>
</dbReference>
<evidence type="ECO:0000256" key="1">
    <source>
        <dbReference type="ARBA" id="ARBA00004141"/>
    </source>
</evidence>
<keyword evidence="4 5" id="KW-0472">Membrane</keyword>
<dbReference type="Proteomes" id="UP000650424">
    <property type="component" value="Unassembled WGS sequence"/>
</dbReference>
<feature type="transmembrane region" description="Helical" evidence="5">
    <location>
        <begin position="202"/>
        <end position="221"/>
    </location>
</feature>
<comment type="subcellular location">
    <subcellularLocation>
        <location evidence="1">Membrane</location>
        <topology evidence="1">Multi-pass membrane protein</topology>
    </subcellularLocation>
</comment>
<evidence type="ECO:0000313" key="8">
    <source>
        <dbReference type="EMBL" id="MBC3919856.1"/>
    </source>
</evidence>
<feature type="transmembrane region" description="Helical" evidence="5">
    <location>
        <begin position="328"/>
        <end position="345"/>
    </location>
</feature>
<name>A0ABR6ZVF2_9BURK</name>
<evidence type="ECO:0000256" key="5">
    <source>
        <dbReference type="SAM" id="Phobius"/>
    </source>
</evidence>
<keyword evidence="2 5" id="KW-0812">Transmembrane</keyword>
<feature type="transmembrane region" description="Helical" evidence="5">
    <location>
        <begin position="181"/>
        <end position="196"/>
    </location>
</feature>
<dbReference type="Pfam" id="PF11846">
    <property type="entry name" value="Wzy_C_2"/>
    <property type="match status" value="1"/>
</dbReference>
<organism evidence="8 9">
    <name type="scientific">Undibacterium hunanense</name>
    <dbReference type="NCBI Taxonomy" id="2762292"/>
    <lineage>
        <taxon>Bacteria</taxon>
        <taxon>Pseudomonadati</taxon>
        <taxon>Pseudomonadota</taxon>
        <taxon>Betaproteobacteria</taxon>
        <taxon>Burkholderiales</taxon>
        <taxon>Oxalobacteraceae</taxon>
        <taxon>Undibacterium</taxon>
    </lineage>
</organism>
<dbReference type="InterPro" id="IPR051533">
    <property type="entry name" value="WaaL-like"/>
</dbReference>
<comment type="caution">
    <text evidence="8">The sequence shown here is derived from an EMBL/GenBank/DDBJ whole genome shotgun (WGS) entry which is preliminary data.</text>
</comment>
<proteinExistence type="predicted"/>
<evidence type="ECO:0000313" key="9">
    <source>
        <dbReference type="Proteomes" id="UP000650424"/>
    </source>
</evidence>